<reference evidence="2" key="1">
    <citation type="journal article" date="2019" name="Microbiol. Resour. Announc.">
        <title>Complete Genome Sequence of Halomonas olivaria, a Moderately Halophilic Bacterium Isolated from Olive Processing Effluents, Obtained by Nanopore Sequencing.</title>
        <authorList>
            <person name="Nagata S."/>
            <person name="Ii K.M."/>
            <person name="Tsukimi T."/>
            <person name="Miura M.C."/>
            <person name="Galipon J."/>
            <person name="Arakawa K."/>
        </authorList>
    </citation>
    <scope>NUCLEOTIDE SEQUENCE [LARGE SCALE GENOMIC DNA]</scope>
    <source>
        <strain evidence="2">TYRC17</strain>
    </source>
</reference>
<evidence type="ECO:0000313" key="1">
    <source>
        <dbReference type="EMBL" id="BBI53654.1"/>
    </source>
</evidence>
<organism evidence="1 2">
    <name type="scientific">Vreelandella olivaria</name>
    <dbReference type="NCBI Taxonomy" id="390919"/>
    <lineage>
        <taxon>Bacteria</taxon>
        <taxon>Pseudomonadati</taxon>
        <taxon>Pseudomonadota</taxon>
        <taxon>Gammaproteobacteria</taxon>
        <taxon>Oceanospirillales</taxon>
        <taxon>Halomonadaceae</taxon>
        <taxon>Vreelandella</taxon>
    </lineage>
</organism>
<evidence type="ECO:0000313" key="2">
    <source>
        <dbReference type="Proteomes" id="UP000289555"/>
    </source>
</evidence>
<protein>
    <recommendedName>
        <fullName evidence="3">Protein-glutamate O-methyltransferase</fullName>
    </recommendedName>
</protein>
<keyword evidence="2" id="KW-1185">Reference proteome</keyword>
<sequence length="89" mass="10021">MSAFAPFKALVHQRCGLHLEGLAEARLFRAVASLQASTGLTDTTQLLRKISRDPVLFDQFVSQLTVNETYFFANLTLWTGWSTPIYRNA</sequence>
<evidence type="ECO:0008006" key="3">
    <source>
        <dbReference type="Google" id="ProtNLM"/>
    </source>
</evidence>
<gene>
    <name evidence="1" type="ORF">HORIV_60750</name>
</gene>
<accession>A0ABM7GS61</accession>
<dbReference type="SUPFAM" id="SSF47757">
    <property type="entry name" value="Chemotaxis receptor methyltransferase CheR, N-terminal domain"/>
    <property type="match status" value="1"/>
</dbReference>
<dbReference type="EMBL" id="AP019416">
    <property type="protein sequence ID" value="BBI53654.1"/>
    <property type="molecule type" value="Genomic_DNA"/>
</dbReference>
<dbReference type="Proteomes" id="UP000289555">
    <property type="component" value="Chromosome"/>
</dbReference>
<name>A0ABM7GS61_9GAMM</name>
<proteinExistence type="predicted"/>